<reference evidence="1" key="1">
    <citation type="submission" date="2020-10" db="EMBL/GenBank/DDBJ databases">
        <authorList>
            <person name="Gilroy R."/>
        </authorList>
    </citation>
    <scope>NUCLEOTIDE SEQUENCE</scope>
    <source>
        <strain evidence="1">B2-22910</strain>
    </source>
</reference>
<accession>A0A9D9NEZ9</accession>
<proteinExistence type="predicted"/>
<dbReference type="AlphaFoldDB" id="A0A9D9NEZ9"/>
<evidence type="ECO:0000313" key="1">
    <source>
        <dbReference type="EMBL" id="MBO8470854.1"/>
    </source>
</evidence>
<protein>
    <submittedName>
        <fullName evidence="1">Uncharacterized protein</fullName>
    </submittedName>
</protein>
<evidence type="ECO:0000313" key="2">
    <source>
        <dbReference type="Proteomes" id="UP000823603"/>
    </source>
</evidence>
<name>A0A9D9NEZ9_9BACT</name>
<dbReference type="EMBL" id="JADIMB010000050">
    <property type="protein sequence ID" value="MBO8470854.1"/>
    <property type="molecule type" value="Genomic_DNA"/>
</dbReference>
<reference evidence="1" key="2">
    <citation type="journal article" date="2021" name="PeerJ">
        <title>Extensive microbial diversity within the chicken gut microbiome revealed by metagenomics and culture.</title>
        <authorList>
            <person name="Gilroy R."/>
            <person name="Ravi A."/>
            <person name="Getino M."/>
            <person name="Pursley I."/>
            <person name="Horton D.L."/>
            <person name="Alikhan N.F."/>
            <person name="Baker D."/>
            <person name="Gharbi K."/>
            <person name="Hall N."/>
            <person name="Watson M."/>
            <person name="Adriaenssens E.M."/>
            <person name="Foster-Nyarko E."/>
            <person name="Jarju S."/>
            <person name="Secka A."/>
            <person name="Antonio M."/>
            <person name="Oren A."/>
            <person name="Chaudhuri R.R."/>
            <person name="La Ragione R."/>
            <person name="Hildebrand F."/>
            <person name="Pallen M.J."/>
        </authorList>
    </citation>
    <scope>NUCLEOTIDE SEQUENCE</scope>
    <source>
        <strain evidence="1">B2-22910</strain>
    </source>
</reference>
<comment type="caution">
    <text evidence="1">The sequence shown here is derived from an EMBL/GenBank/DDBJ whole genome shotgun (WGS) entry which is preliminary data.</text>
</comment>
<sequence length="177" mass="19321">MKFLMAAVTVMAAVSAAAPEMHSRPRSAGGVFSFNAIELSYQHNTSKTTFYEINAGLDMGGVIPGRTLYPGFQASFSYNFIFWGCSFGSGRLSTYAGMGLSAGYTGNEDYSNYGTMAGLNGKLGLEYMFNVNVILSLDFTPVLGLHLDRSEEAADLDIYMPGLTRAYWPRLGIRFCF</sequence>
<gene>
    <name evidence="1" type="ORF">IAB82_03550</name>
</gene>
<organism evidence="1 2">
    <name type="scientific">Candidatus Cryptobacteroides faecavium</name>
    <dbReference type="NCBI Taxonomy" id="2840762"/>
    <lineage>
        <taxon>Bacteria</taxon>
        <taxon>Pseudomonadati</taxon>
        <taxon>Bacteroidota</taxon>
        <taxon>Bacteroidia</taxon>
        <taxon>Bacteroidales</taxon>
        <taxon>Candidatus Cryptobacteroides</taxon>
    </lineage>
</organism>
<dbReference type="Proteomes" id="UP000823603">
    <property type="component" value="Unassembled WGS sequence"/>
</dbReference>